<dbReference type="PROSITE" id="PS50041">
    <property type="entry name" value="C_TYPE_LECTIN_2"/>
    <property type="match status" value="1"/>
</dbReference>
<dbReference type="InterPro" id="IPR016186">
    <property type="entry name" value="C-type_lectin-like/link_sf"/>
</dbReference>
<protein>
    <recommendedName>
        <fullName evidence="1">C-type lectin domain-containing protein</fullName>
    </recommendedName>
</protein>
<dbReference type="Gene3D" id="3.10.100.10">
    <property type="entry name" value="Mannose-Binding Protein A, subunit A"/>
    <property type="match status" value="1"/>
</dbReference>
<dbReference type="AlphaFoldDB" id="A0A6J8BMX9"/>
<dbReference type="SUPFAM" id="SSF56436">
    <property type="entry name" value="C-type lectin-like"/>
    <property type="match status" value="1"/>
</dbReference>
<proteinExistence type="predicted"/>
<evidence type="ECO:0000259" key="1">
    <source>
        <dbReference type="PROSITE" id="PS50041"/>
    </source>
</evidence>
<dbReference type="PANTHER" id="PTHR45784:SF3">
    <property type="entry name" value="C-TYPE LECTIN DOMAIN FAMILY 4 MEMBER K-LIKE-RELATED"/>
    <property type="match status" value="1"/>
</dbReference>
<dbReference type="OrthoDB" id="6094327at2759"/>
<organism evidence="2 3">
    <name type="scientific">Mytilus coruscus</name>
    <name type="common">Sea mussel</name>
    <dbReference type="NCBI Taxonomy" id="42192"/>
    <lineage>
        <taxon>Eukaryota</taxon>
        <taxon>Metazoa</taxon>
        <taxon>Spiralia</taxon>
        <taxon>Lophotrochozoa</taxon>
        <taxon>Mollusca</taxon>
        <taxon>Bivalvia</taxon>
        <taxon>Autobranchia</taxon>
        <taxon>Pteriomorphia</taxon>
        <taxon>Mytilida</taxon>
        <taxon>Mytiloidea</taxon>
        <taxon>Mytilidae</taxon>
        <taxon>Mytilinae</taxon>
        <taxon>Mytilus</taxon>
    </lineage>
</organism>
<dbReference type="Proteomes" id="UP000507470">
    <property type="component" value="Unassembled WGS sequence"/>
</dbReference>
<evidence type="ECO:0000313" key="3">
    <source>
        <dbReference type="Proteomes" id="UP000507470"/>
    </source>
</evidence>
<dbReference type="PANTHER" id="PTHR45784">
    <property type="entry name" value="C-TYPE LECTIN DOMAIN FAMILY 20 MEMBER A-RELATED"/>
    <property type="match status" value="1"/>
</dbReference>
<name>A0A6J8BMX9_MYTCO</name>
<dbReference type="InterPro" id="IPR016187">
    <property type="entry name" value="CTDL_fold"/>
</dbReference>
<dbReference type="EMBL" id="CACVKT020003693">
    <property type="protein sequence ID" value="CAC5385315.1"/>
    <property type="molecule type" value="Genomic_DNA"/>
</dbReference>
<evidence type="ECO:0000313" key="2">
    <source>
        <dbReference type="EMBL" id="CAC5385315.1"/>
    </source>
</evidence>
<sequence length="201" mass="22747">MALSIPAIVWSEVVFESIVLIGLVTSGAQGLRYEPLQGVAMWHLKSSCRGHGARLAEVTTKAQSDYLISMVKLLKNGNYRNTQVQTLECRALSHEYWLGGRDDIIEGTWQWASSDRLFTYTAWGPSNPSNSGGNEDCLHLHDFGSDGIKWNDILCQRAMKFICEKQYAWQKNFDISRLSLVLQIEQSHHVAGNHRKDVHRS</sequence>
<dbReference type="Pfam" id="PF00059">
    <property type="entry name" value="Lectin_C"/>
    <property type="match status" value="1"/>
</dbReference>
<keyword evidence="3" id="KW-1185">Reference proteome</keyword>
<dbReference type="CDD" id="cd00037">
    <property type="entry name" value="CLECT"/>
    <property type="match status" value="1"/>
</dbReference>
<accession>A0A6J8BMX9</accession>
<dbReference type="SMART" id="SM00034">
    <property type="entry name" value="CLECT"/>
    <property type="match status" value="1"/>
</dbReference>
<feature type="domain" description="C-type lectin" evidence="1">
    <location>
        <begin position="45"/>
        <end position="164"/>
    </location>
</feature>
<reference evidence="2 3" key="1">
    <citation type="submission" date="2020-06" db="EMBL/GenBank/DDBJ databases">
        <authorList>
            <person name="Li R."/>
            <person name="Bekaert M."/>
        </authorList>
    </citation>
    <scope>NUCLEOTIDE SEQUENCE [LARGE SCALE GENOMIC DNA]</scope>
    <source>
        <strain evidence="3">wild</strain>
    </source>
</reference>
<dbReference type="InterPro" id="IPR001304">
    <property type="entry name" value="C-type_lectin-like"/>
</dbReference>
<gene>
    <name evidence="2" type="ORF">MCOR_20869</name>
</gene>